<dbReference type="Gene3D" id="3.40.50.300">
    <property type="entry name" value="P-loop containing nucleotide triphosphate hydrolases"/>
    <property type="match status" value="1"/>
</dbReference>
<dbReference type="CDD" id="cd00009">
    <property type="entry name" value="AAA"/>
    <property type="match status" value="1"/>
</dbReference>
<dbReference type="InterPro" id="IPR002611">
    <property type="entry name" value="IstB_ATP-bd"/>
</dbReference>
<protein>
    <submittedName>
        <fullName evidence="3">Unannotated protein</fullName>
    </submittedName>
</protein>
<dbReference type="EMBL" id="CAESAO010000005">
    <property type="protein sequence ID" value="CAB4334865.1"/>
    <property type="molecule type" value="Genomic_DNA"/>
</dbReference>
<evidence type="ECO:0000313" key="3">
    <source>
        <dbReference type="EMBL" id="CAB5032209.1"/>
    </source>
</evidence>
<sequence>MSGYACKDCEDSGWLDAPDGNAVVACHCREQLLATRRSRSLSAVIPRRYRGASFDRPPVSSMPSAQVDLVRTYVRHLDERLAEGRGLWFFGGVGTGKTTLAMLVSQTAIDARRGVAIYSLPRLLAEIRSTFEDDAEGGYVDLLDRLAEIDLLQIDDLGAEKTSAWVLEQLYSIVNARYEAQRSIIVTTNLERDELALQIGERTVSRLEEMCELCPLFGEDQRRFEAVDMRDKDQPPTPDLRLA</sequence>
<dbReference type="Pfam" id="PF01695">
    <property type="entry name" value="IstB_IS21"/>
    <property type="match status" value="1"/>
</dbReference>
<evidence type="ECO:0000313" key="2">
    <source>
        <dbReference type="EMBL" id="CAB4334865.1"/>
    </source>
</evidence>
<dbReference type="GO" id="GO:0005524">
    <property type="term" value="F:ATP binding"/>
    <property type="evidence" value="ECO:0007669"/>
    <property type="project" value="InterPro"/>
</dbReference>
<dbReference type="GO" id="GO:0006260">
    <property type="term" value="P:DNA replication"/>
    <property type="evidence" value="ECO:0007669"/>
    <property type="project" value="TreeGrafter"/>
</dbReference>
<proteinExistence type="predicted"/>
<dbReference type="PANTHER" id="PTHR30050">
    <property type="entry name" value="CHROMOSOMAL REPLICATION INITIATOR PROTEIN DNAA"/>
    <property type="match status" value="1"/>
</dbReference>
<dbReference type="EMBL" id="CAFBPX010000058">
    <property type="protein sequence ID" value="CAB5032209.1"/>
    <property type="molecule type" value="Genomic_DNA"/>
</dbReference>
<dbReference type="InterPro" id="IPR027417">
    <property type="entry name" value="P-loop_NTPase"/>
</dbReference>
<accession>A0A6J7RTR3</accession>
<reference evidence="3" key="1">
    <citation type="submission" date="2020-05" db="EMBL/GenBank/DDBJ databases">
        <authorList>
            <person name="Chiriac C."/>
            <person name="Salcher M."/>
            <person name="Ghai R."/>
            <person name="Kavagutti S V."/>
        </authorList>
    </citation>
    <scope>NUCLEOTIDE SEQUENCE</scope>
</reference>
<dbReference type="AlphaFoldDB" id="A0A6J7RTR3"/>
<name>A0A6J7RTR3_9ZZZZ</name>
<gene>
    <name evidence="2" type="ORF">UFOPK3522_00106</name>
    <name evidence="3" type="ORF">UFOPK4175_00451</name>
</gene>
<evidence type="ECO:0000259" key="1">
    <source>
        <dbReference type="Pfam" id="PF01695"/>
    </source>
</evidence>
<dbReference type="SUPFAM" id="SSF52540">
    <property type="entry name" value="P-loop containing nucleoside triphosphate hydrolases"/>
    <property type="match status" value="1"/>
</dbReference>
<organism evidence="3">
    <name type="scientific">freshwater metagenome</name>
    <dbReference type="NCBI Taxonomy" id="449393"/>
    <lineage>
        <taxon>unclassified sequences</taxon>
        <taxon>metagenomes</taxon>
        <taxon>ecological metagenomes</taxon>
    </lineage>
</organism>
<feature type="domain" description="IstB-like ATP-binding" evidence="1">
    <location>
        <begin position="89"/>
        <end position="201"/>
    </location>
</feature>
<dbReference type="PANTHER" id="PTHR30050:SF4">
    <property type="entry name" value="ATP-BINDING PROTEIN RV3427C IN INSERTION SEQUENCE-RELATED"/>
    <property type="match status" value="1"/>
</dbReference>